<comment type="caution">
    <text evidence="3">The sequence shown here is derived from an EMBL/GenBank/DDBJ whole genome shotgun (WGS) entry which is preliminary data.</text>
</comment>
<accession>A0AA38MQZ3</accession>
<evidence type="ECO:0000313" key="3">
    <source>
        <dbReference type="EMBL" id="KAJ3664597.1"/>
    </source>
</evidence>
<name>A0AA38MQZ3_9CUCU</name>
<gene>
    <name evidence="3" type="ORF">Zmor_000152</name>
</gene>
<dbReference type="PROSITE" id="PS50853">
    <property type="entry name" value="FN3"/>
    <property type="match status" value="1"/>
</dbReference>
<keyword evidence="1" id="KW-0812">Transmembrane</keyword>
<evidence type="ECO:0000256" key="1">
    <source>
        <dbReference type="SAM" id="Phobius"/>
    </source>
</evidence>
<dbReference type="InterPro" id="IPR036116">
    <property type="entry name" value="FN3_sf"/>
</dbReference>
<dbReference type="CDD" id="cd00063">
    <property type="entry name" value="FN3"/>
    <property type="match status" value="2"/>
</dbReference>
<proteinExistence type="predicted"/>
<keyword evidence="4" id="KW-1185">Reference proteome</keyword>
<reference evidence="3" key="1">
    <citation type="journal article" date="2023" name="G3 (Bethesda)">
        <title>Whole genome assemblies of Zophobas morio and Tenebrio molitor.</title>
        <authorList>
            <person name="Kaur S."/>
            <person name="Stinson S.A."/>
            <person name="diCenzo G.C."/>
        </authorList>
    </citation>
    <scope>NUCLEOTIDE SEQUENCE</scope>
    <source>
        <strain evidence="3">QUZm001</strain>
    </source>
</reference>
<protein>
    <recommendedName>
        <fullName evidence="2">Fibronectin type-III domain-containing protein</fullName>
    </recommendedName>
</protein>
<dbReference type="InterPro" id="IPR013783">
    <property type="entry name" value="Ig-like_fold"/>
</dbReference>
<keyword evidence="1" id="KW-0472">Membrane</keyword>
<dbReference type="EMBL" id="JALNTZ010000001">
    <property type="protein sequence ID" value="KAJ3664597.1"/>
    <property type="molecule type" value="Genomic_DNA"/>
</dbReference>
<dbReference type="InterPro" id="IPR042447">
    <property type="entry name" value="Anosmin-1"/>
</dbReference>
<keyword evidence="1" id="KW-1133">Transmembrane helix</keyword>
<feature type="domain" description="Fibronectin type-III" evidence="2">
    <location>
        <begin position="111"/>
        <end position="216"/>
    </location>
</feature>
<dbReference type="PANTHER" id="PTHR14131:SF5">
    <property type="entry name" value="ANOSMIN-1"/>
    <property type="match status" value="1"/>
</dbReference>
<dbReference type="InterPro" id="IPR003961">
    <property type="entry name" value="FN3_dom"/>
</dbReference>
<evidence type="ECO:0000313" key="4">
    <source>
        <dbReference type="Proteomes" id="UP001168821"/>
    </source>
</evidence>
<dbReference type="SUPFAM" id="SSF49265">
    <property type="entry name" value="Fibronectin type III"/>
    <property type="match status" value="1"/>
</dbReference>
<dbReference type="GO" id="GO:0030182">
    <property type="term" value="P:neuron differentiation"/>
    <property type="evidence" value="ECO:0007669"/>
    <property type="project" value="TreeGrafter"/>
</dbReference>
<dbReference type="GO" id="GO:0009986">
    <property type="term" value="C:cell surface"/>
    <property type="evidence" value="ECO:0007669"/>
    <property type="project" value="TreeGrafter"/>
</dbReference>
<dbReference type="Proteomes" id="UP001168821">
    <property type="component" value="Unassembled WGS sequence"/>
</dbReference>
<organism evidence="3 4">
    <name type="scientific">Zophobas morio</name>
    <dbReference type="NCBI Taxonomy" id="2755281"/>
    <lineage>
        <taxon>Eukaryota</taxon>
        <taxon>Metazoa</taxon>
        <taxon>Ecdysozoa</taxon>
        <taxon>Arthropoda</taxon>
        <taxon>Hexapoda</taxon>
        <taxon>Insecta</taxon>
        <taxon>Pterygota</taxon>
        <taxon>Neoptera</taxon>
        <taxon>Endopterygota</taxon>
        <taxon>Coleoptera</taxon>
        <taxon>Polyphaga</taxon>
        <taxon>Cucujiformia</taxon>
        <taxon>Tenebrionidae</taxon>
        <taxon>Zophobas</taxon>
    </lineage>
</organism>
<dbReference type="PANTHER" id="PTHR14131">
    <property type="entry name" value="ANOSMIN"/>
    <property type="match status" value="1"/>
</dbReference>
<sequence>MKVGKLYRVSCRDAASSRSFYMLWLYQQRLSQEQSMPLRIIAMTAVVFLQRIFLLLVCVLCGLVDAFKTRSQYGQYDALLVARCEARCWFTPDKNSHSRKILNFVSGVPDVPQDVKVTGGPKKKTVFLEWTSQIFAAPNSTTLFVIEERHHTGHNFIEKHLSDWSFCGRSPRPSQILKTIVKPGRWYQFRVAAVNENGTKGFSDTSPVFNIAVRPRPPKPPQNVTVSGLWSTSNGTLMGELRWSPPRSDLPIQRYKVFWSRRLHGAKPLDSVLVHQQVVPKVRNEDSRA</sequence>
<evidence type="ECO:0000259" key="2">
    <source>
        <dbReference type="PROSITE" id="PS50853"/>
    </source>
</evidence>
<feature type="transmembrane region" description="Helical" evidence="1">
    <location>
        <begin position="40"/>
        <end position="64"/>
    </location>
</feature>
<dbReference type="Gene3D" id="2.60.40.10">
    <property type="entry name" value="Immunoglobulins"/>
    <property type="match status" value="1"/>
</dbReference>
<dbReference type="AlphaFoldDB" id="A0AA38MQZ3"/>